<name>A0A382JJF9_9ZZZZ</name>
<dbReference type="InterPro" id="IPR011990">
    <property type="entry name" value="TPR-like_helical_dom_sf"/>
</dbReference>
<dbReference type="InterPro" id="IPR036680">
    <property type="entry name" value="SPOR-like_sf"/>
</dbReference>
<dbReference type="SUPFAM" id="SSF48452">
    <property type="entry name" value="TPR-like"/>
    <property type="match status" value="1"/>
</dbReference>
<dbReference type="Gene3D" id="1.25.40.10">
    <property type="entry name" value="Tetratricopeptide repeat domain"/>
    <property type="match status" value="1"/>
</dbReference>
<dbReference type="InterPro" id="IPR019734">
    <property type="entry name" value="TPR_rpt"/>
</dbReference>
<reference evidence="2" key="1">
    <citation type="submission" date="2018-05" db="EMBL/GenBank/DDBJ databases">
        <authorList>
            <person name="Lanie J.A."/>
            <person name="Ng W.-L."/>
            <person name="Kazmierczak K.M."/>
            <person name="Andrzejewski T.M."/>
            <person name="Davidsen T.M."/>
            <person name="Wayne K.J."/>
            <person name="Tettelin H."/>
            <person name="Glass J.I."/>
            <person name="Rusch D."/>
            <person name="Podicherti R."/>
            <person name="Tsui H.-C.T."/>
            <person name="Winkler M.E."/>
        </authorList>
    </citation>
    <scope>NUCLEOTIDE SEQUENCE</scope>
</reference>
<dbReference type="PROSITE" id="PS51724">
    <property type="entry name" value="SPOR"/>
    <property type="match status" value="1"/>
</dbReference>
<feature type="domain" description="SPOR" evidence="1">
    <location>
        <begin position="167"/>
        <end position="246"/>
    </location>
</feature>
<dbReference type="InterPro" id="IPR007730">
    <property type="entry name" value="SPOR-like_dom"/>
</dbReference>
<gene>
    <name evidence="2" type="ORF">METZ01_LOCUS265368</name>
</gene>
<protein>
    <recommendedName>
        <fullName evidence="1">SPOR domain-containing protein</fullName>
    </recommendedName>
</protein>
<dbReference type="Pfam" id="PF05036">
    <property type="entry name" value="SPOR"/>
    <property type="match status" value="1"/>
</dbReference>
<dbReference type="Gene3D" id="3.30.70.1070">
    <property type="entry name" value="Sporulation related repeat"/>
    <property type="match status" value="1"/>
</dbReference>
<evidence type="ECO:0000313" key="2">
    <source>
        <dbReference type="EMBL" id="SVC12514.1"/>
    </source>
</evidence>
<dbReference type="GO" id="GO:0042834">
    <property type="term" value="F:peptidoglycan binding"/>
    <property type="evidence" value="ECO:0007669"/>
    <property type="project" value="InterPro"/>
</dbReference>
<dbReference type="SUPFAM" id="SSF110997">
    <property type="entry name" value="Sporulation related repeat"/>
    <property type="match status" value="1"/>
</dbReference>
<sequence>MSFLYSQNIDMYLSLLHEGQVDGVRENLPELISKYPNNPDVLYLKALLTKEGLSAVEQYQSILEHFPESRFAPDAAMKIGEYFYARGLYTQAAALLRTLPVKYPRYIQIQRATDLMVNSFLAIGETDSARYYALVLKSMYPGVDVEQYGLSEFKQPASQVFDLKKKVPELRPYVIQIGAFGNQANANRLKLQVSQIGYEVIINPLESNGKKFHAVRIVRFKSKREAERIGNEIKKKLGTDFRILYRPMSQK</sequence>
<dbReference type="AlphaFoldDB" id="A0A382JJF9"/>
<accession>A0A382JJF9</accession>
<organism evidence="2">
    <name type="scientific">marine metagenome</name>
    <dbReference type="NCBI Taxonomy" id="408172"/>
    <lineage>
        <taxon>unclassified sequences</taxon>
        <taxon>metagenomes</taxon>
        <taxon>ecological metagenomes</taxon>
    </lineage>
</organism>
<proteinExistence type="predicted"/>
<evidence type="ECO:0000259" key="1">
    <source>
        <dbReference type="PROSITE" id="PS51724"/>
    </source>
</evidence>
<dbReference type="EMBL" id="UINC01074880">
    <property type="protein sequence ID" value="SVC12514.1"/>
    <property type="molecule type" value="Genomic_DNA"/>
</dbReference>
<dbReference type="Pfam" id="PF13174">
    <property type="entry name" value="TPR_6"/>
    <property type="match status" value="1"/>
</dbReference>